<proteinExistence type="predicted"/>
<dbReference type="EMBL" id="JACGWN010000014">
    <property type="protein sequence ID" value="KAL0405153.1"/>
    <property type="molecule type" value="Genomic_DNA"/>
</dbReference>
<dbReference type="PANTHER" id="PTHR10775">
    <property type="entry name" value="OS08G0208400 PROTEIN"/>
    <property type="match status" value="1"/>
</dbReference>
<reference evidence="2" key="1">
    <citation type="submission" date="2020-06" db="EMBL/GenBank/DDBJ databases">
        <authorList>
            <person name="Li T."/>
            <person name="Hu X."/>
            <person name="Zhang T."/>
            <person name="Song X."/>
            <person name="Zhang H."/>
            <person name="Dai N."/>
            <person name="Sheng W."/>
            <person name="Hou X."/>
            <person name="Wei L."/>
        </authorList>
    </citation>
    <scope>NUCLEOTIDE SEQUENCE</scope>
    <source>
        <strain evidence="2">KEN1</strain>
        <tissue evidence="2">Leaf</tissue>
    </source>
</reference>
<name>A0AAW2TLQ8_9LAMI</name>
<dbReference type="InterPro" id="IPR029480">
    <property type="entry name" value="Transpos_assoc"/>
</dbReference>
<gene>
    <name evidence="2" type="ORF">Slati_3829200</name>
</gene>
<feature type="domain" description="Transposase-associated" evidence="1">
    <location>
        <begin position="2"/>
        <end position="65"/>
    </location>
</feature>
<reference evidence="2" key="2">
    <citation type="journal article" date="2024" name="Plant">
        <title>Genomic evolution and insights into agronomic trait innovations of Sesamum species.</title>
        <authorList>
            <person name="Miao H."/>
            <person name="Wang L."/>
            <person name="Qu L."/>
            <person name="Liu H."/>
            <person name="Sun Y."/>
            <person name="Le M."/>
            <person name="Wang Q."/>
            <person name="Wei S."/>
            <person name="Zheng Y."/>
            <person name="Lin W."/>
            <person name="Duan Y."/>
            <person name="Cao H."/>
            <person name="Xiong S."/>
            <person name="Wang X."/>
            <person name="Wei L."/>
            <person name="Li C."/>
            <person name="Ma Q."/>
            <person name="Ju M."/>
            <person name="Zhao R."/>
            <person name="Li G."/>
            <person name="Mu C."/>
            <person name="Tian Q."/>
            <person name="Mei H."/>
            <person name="Zhang T."/>
            <person name="Gao T."/>
            <person name="Zhang H."/>
        </authorList>
    </citation>
    <scope>NUCLEOTIDE SEQUENCE</scope>
    <source>
        <strain evidence="2">KEN1</strain>
    </source>
</reference>
<dbReference type="Pfam" id="PF13963">
    <property type="entry name" value="Transpos_assoc"/>
    <property type="match status" value="1"/>
</dbReference>
<sequence length="236" mass="27801">MEFEDGVKTFIEWAKGQRGHMDGDKIRCPFQKCKNTKFRTQNEVSYHLCMRGFMAEYYNWTSHDEESVSEYFEAATVPPVSEEPTPATHVEGNNHPHWGDEQHMDWALMMVRGDYYNTKKLIKDLGLHIEKIGACKNGCMLYWKDDVDLEYCKFCEDTRYKPTRGQNPRRKKSPYVVLRYLPLTPRLQRLYYSRATFEHMTWHATHQMEGVDVSSISECSAWKHLPDVPDFARRAA</sequence>
<dbReference type="AlphaFoldDB" id="A0AAW2TLQ8"/>
<organism evidence="2">
    <name type="scientific">Sesamum latifolium</name>
    <dbReference type="NCBI Taxonomy" id="2727402"/>
    <lineage>
        <taxon>Eukaryota</taxon>
        <taxon>Viridiplantae</taxon>
        <taxon>Streptophyta</taxon>
        <taxon>Embryophyta</taxon>
        <taxon>Tracheophyta</taxon>
        <taxon>Spermatophyta</taxon>
        <taxon>Magnoliopsida</taxon>
        <taxon>eudicotyledons</taxon>
        <taxon>Gunneridae</taxon>
        <taxon>Pentapetalae</taxon>
        <taxon>asterids</taxon>
        <taxon>lamiids</taxon>
        <taxon>Lamiales</taxon>
        <taxon>Pedaliaceae</taxon>
        <taxon>Sesamum</taxon>
    </lineage>
</organism>
<accession>A0AAW2TLQ8</accession>
<comment type="caution">
    <text evidence="2">The sequence shown here is derived from an EMBL/GenBank/DDBJ whole genome shotgun (WGS) entry which is preliminary data.</text>
</comment>
<protein>
    <recommendedName>
        <fullName evidence="1">Transposase-associated domain-containing protein</fullName>
    </recommendedName>
</protein>
<evidence type="ECO:0000313" key="2">
    <source>
        <dbReference type="EMBL" id="KAL0405153.1"/>
    </source>
</evidence>
<evidence type="ECO:0000259" key="1">
    <source>
        <dbReference type="Pfam" id="PF13963"/>
    </source>
</evidence>
<dbReference type="PANTHER" id="PTHR10775:SF185">
    <property type="entry name" value="OS08G0208400 PROTEIN"/>
    <property type="match status" value="1"/>
</dbReference>